<dbReference type="Proteomes" id="UP000250163">
    <property type="component" value="Chromosome MORIYA"/>
</dbReference>
<dbReference type="Gene3D" id="6.10.10.10">
    <property type="entry name" value="Flagellar export chaperone, C-terminal domain"/>
    <property type="match status" value="1"/>
</dbReference>
<evidence type="ECO:0000256" key="3">
    <source>
        <dbReference type="ARBA" id="ARBA00023143"/>
    </source>
</evidence>
<comment type="function">
    <text evidence="4">Flagellin is the subunit protein which polymerizes to form the filaments of bacterial flagella.</text>
</comment>
<accession>A0A330LPL3</accession>
<keyword evidence="8" id="KW-1185">Reference proteome</keyword>
<evidence type="ECO:0000313" key="8">
    <source>
        <dbReference type="Proteomes" id="UP000250163"/>
    </source>
</evidence>
<dbReference type="Gene3D" id="1.20.1330.10">
    <property type="entry name" value="f41 fragment of flagellin, N-terminal domain"/>
    <property type="match status" value="1"/>
</dbReference>
<dbReference type="KEGG" id="mya:MORIYA_2165"/>
<dbReference type="GO" id="GO:0005576">
    <property type="term" value="C:extracellular region"/>
    <property type="evidence" value="ECO:0007669"/>
    <property type="project" value="UniProtKB-SubCell"/>
</dbReference>
<evidence type="ECO:0000256" key="4">
    <source>
        <dbReference type="RuleBase" id="RU362073"/>
    </source>
</evidence>
<comment type="subcellular location">
    <subcellularLocation>
        <location evidence="4">Secreted</location>
    </subcellularLocation>
    <subcellularLocation>
        <location evidence="4">Bacterial flagellum</location>
    </subcellularLocation>
</comment>
<dbReference type="OrthoDB" id="9796789at2"/>
<keyword evidence="7" id="KW-0969">Cilium</keyword>
<keyword evidence="7" id="KW-0966">Cell projection</keyword>
<evidence type="ECO:0000256" key="2">
    <source>
        <dbReference type="ARBA" id="ARBA00022525"/>
    </source>
</evidence>
<dbReference type="RefSeq" id="WP_112714862.1">
    <property type="nucleotide sequence ID" value="NZ_LS483250.1"/>
</dbReference>
<evidence type="ECO:0000256" key="1">
    <source>
        <dbReference type="ARBA" id="ARBA00005709"/>
    </source>
</evidence>
<comment type="similarity">
    <text evidence="1 4">Belongs to the bacterial flagellin family.</text>
</comment>
<evidence type="ECO:0000259" key="6">
    <source>
        <dbReference type="Pfam" id="PF00700"/>
    </source>
</evidence>
<gene>
    <name evidence="7" type="primary">lafA</name>
    <name evidence="7" type="ORF">MORIYA_2165</name>
</gene>
<evidence type="ECO:0000313" key="7">
    <source>
        <dbReference type="EMBL" id="SQD78643.1"/>
    </source>
</evidence>
<dbReference type="InterPro" id="IPR042187">
    <property type="entry name" value="Flagellin_C_sub2"/>
</dbReference>
<name>A0A330LPL3_9GAMM</name>
<feature type="domain" description="Flagellin C-terminal" evidence="6">
    <location>
        <begin position="286"/>
        <end position="369"/>
    </location>
</feature>
<dbReference type="GO" id="GO:0009288">
    <property type="term" value="C:bacterial-type flagellum"/>
    <property type="evidence" value="ECO:0007669"/>
    <property type="project" value="UniProtKB-SubCell"/>
</dbReference>
<dbReference type="GO" id="GO:0005198">
    <property type="term" value="F:structural molecule activity"/>
    <property type="evidence" value="ECO:0007669"/>
    <property type="project" value="UniProtKB-UniRule"/>
</dbReference>
<protein>
    <recommendedName>
        <fullName evidence="4">Flagellin</fullName>
    </recommendedName>
</protein>
<dbReference type="Gene3D" id="2.60.40.4390">
    <property type="match status" value="1"/>
</dbReference>
<keyword evidence="3 4" id="KW-0975">Bacterial flagellum</keyword>
<dbReference type="PRINTS" id="PR00207">
    <property type="entry name" value="FLAGELLIN"/>
</dbReference>
<dbReference type="EMBL" id="LS483250">
    <property type="protein sequence ID" value="SQD78643.1"/>
    <property type="molecule type" value="Genomic_DNA"/>
</dbReference>
<dbReference type="Pfam" id="PF00700">
    <property type="entry name" value="Flagellin_C"/>
    <property type="match status" value="1"/>
</dbReference>
<dbReference type="PANTHER" id="PTHR42792">
    <property type="entry name" value="FLAGELLIN"/>
    <property type="match status" value="1"/>
</dbReference>
<keyword evidence="2 4" id="KW-0964">Secreted</keyword>
<reference evidence="8" key="1">
    <citation type="submission" date="2018-05" db="EMBL/GenBank/DDBJ databases">
        <authorList>
            <person name="Cea G.-C."/>
            <person name="William W."/>
        </authorList>
    </citation>
    <scope>NUCLEOTIDE SEQUENCE [LARGE SCALE GENOMIC DNA]</scope>
    <source>
        <strain evidence="8">DB21MT 5</strain>
    </source>
</reference>
<feature type="domain" description="Flagellin N-terminal" evidence="5">
    <location>
        <begin position="5"/>
        <end position="140"/>
    </location>
</feature>
<dbReference type="InterPro" id="IPR001492">
    <property type="entry name" value="Flagellin"/>
</dbReference>
<dbReference type="Pfam" id="PF00669">
    <property type="entry name" value="Flagellin_N"/>
    <property type="match status" value="1"/>
</dbReference>
<dbReference type="InterPro" id="IPR001029">
    <property type="entry name" value="Flagellin_N"/>
</dbReference>
<dbReference type="PANTHER" id="PTHR42792:SF2">
    <property type="entry name" value="FLAGELLIN"/>
    <property type="match status" value="1"/>
</dbReference>
<dbReference type="AlphaFoldDB" id="A0A330LPL3"/>
<sequence length="370" mass="38079">MALSVHTNYASLVTQNQLGKTNSMLSTAMQRLGTGLRINSASDDAAGLQIATRLQTQSNGQKIGMRNAQDAISMMQTAEGALSEMTSIGQRMKDIATQAANGTNGKAEYTALNDEYKELAAELTNIAQNTQYGEGKKLLATEVSVADATTNRSLHYTVEAAQSTLDAAIGSTVTGTTAAGATVTAATDTTKITAAVVGTFDTAASQITAVDSAKTDLKTAEDAAAGKIGVASSAGAFGAEITFQIGSSANENMKLDTSGKLGNLAAAQAGLGKVTDQASAKTAMASADRLLDAIGSLRGQFGASINRLDHTINNLGNMNQNIELSKGRIMDADFAAESANMTKQQLLMQSGMSVLGKSNQIGGMVMGLLR</sequence>
<dbReference type="Gene3D" id="6.10.280.190">
    <property type="match status" value="1"/>
</dbReference>
<keyword evidence="7" id="KW-0282">Flagellum</keyword>
<dbReference type="InterPro" id="IPR046358">
    <property type="entry name" value="Flagellin_C"/>
</dbReference>
<evidence type="ECO:0000259" key="5">
    <source>
        <dbReference type="Pfam" id="PF00669"/>
    </source>
</evidence>
<organism evidence="7 8">
    <name type="scientific">Moritella yayanosii</name>
    <dbReference type="NCBI Taxonomy" id="69539"/>
    <lineage>
        <taxon>Bacteria</taxon>
        <taxon>Pseudomonadati</taxon>
        <taxon>Pseudomonadota</taxon>
        <taxon>Gammaproteobacteria</taxon>
        <taxon>Alteromonadales</taxon>
        <taxon>Moritellaceae</taxon>
        <taxon>Moritella</taxon>
    </lineage>
</organism>
<proteinExistence type="inferred from homology"/>
<dbReference type="SUPFAM" id="SSF64518">
    <property type="entry name" value="Phase 1 flagellin"/>
    <property type="match status" value="1"/>
</dbReference>